<dbReference type="Proteomes" id="UP001629246">
    <property type="component" value="Unassembled WGS sequence"/>
</dbReference>
<keyword evidence="3" id="KW-1185">Reference proteome</keyword>
<dbReference type="EMBL" id="JAQQFM010000013">
    <property type="protein sequence ID" value="MFL9927194.1"/>
    <property type="molecule type" value="Genomic_DNA"/>
</dbReference>
<name>A0ABW9AG13_9BURK</name>
<feature type="transmembrane region" description="Helical" evidence="1">
    <location>
        <begin position="89"/>
        <end position="110"/>
    </location>
</feature>
<keyword evidence="1" id="KW-1133">Transmembrane helix</keyword>
<evidence type="ECO:0008006" key="4">
    <source>
        <dbReference type="Google" id="ProtNLM"/>
    </source>
</evidence>
<gene>
    <name evidence="2" type="ORF">PQR62_23180</name>
</gene>
<reference evidence="2 3" key="1">
    <citation type="journal article" date="2024" name="Chem. Sci.">
        <title>Discovery of megapolipeptins by genome mining of a Burkholderiales bacteria collection.</title>
        <authorList>
            <person name="Paulo B.S."/>
            <person name="Recchia M.J.J."/>
            <person name="Lee S."/>
            <person name="Fergusson C.H."/>
            <person name="Romanowski S.B."/>
            <person name="Hernandez A."/>
            <person name="Krull N."/>
            <person name="Liu D.Y."/>
            <person name="Cavanagh H."/>
            <person name="Bos A."/>
            <person name="Gray C.A."/>
            <person name="Murphy B.T."/>
            <person name="Linington R.G."/>
            <person name="Eustaquio A.S."/>
        </authorList>
    </citation>
    <scope>NUCLEOTIDE SEQUENCE [LARGE SCALE GENOMIC DNA]</scope>
    <source>
        <strain evidence="2 3">RL21-008-BIB-A</strain>
    </source>
</reference>
<evidence type="ECO:0000313" key="2">
    <source>
        <dbReference type="EMBL" id="MFL9927194.1"/>
    </source>
</evidence>
<evidence type="ECO:0000313" key="3">
    <source>
        <dbReference type="Proteomes" id="UP001629246"/>
    </source>
</evidence>
<dbReference type="RefSeq" id="WP_408160437.1">
    <property type="nucleotide sequence ID" value="NZ_JAQQFM010000013.1"/>
</dbReference>
<evidence type="ECO:0000256" key="1">
    <source>
        <dbReference type="SAM" id="Phobius"/>
    </source>
</evidence>
<sequence length="122" mass="14526">MQSVQINEGCRQHRSDPEREAVQAICQRVSLIKNWFFWFFLLIPVMAGVMWLQLASMPNPQRYLYLDRICECYVPSSRSWISEVVWNQLIWLPANTILFLIWCALGVRVWNCRQRGRRHAGK</sequence>
<feature type="transmembrane region" description="Helical" evidence="1">
    <location>
        <begin position="35"/>
        <end position="54"/>
    </location>
</feature>
<organism evidence="2 3">
    <name type="scientific">Herbaspirillum lusitanum</name>
    <dbReference type="NCBI Taxonomy" id="213312"/>
    <lineage>
        <taxon>Bacteria</taxon>
        <taxon>Pseudomonadati</taxon>
        <taxon>Pseudomonadota</taxon>
        <taxon>Betaproteobacteria</taxon>
        <taxon>Burkholderiales</taxon>
        <taxon>Oxalobacteraceae</taxon>
        <taxon>Herbaspirillum</taxon>
    </lineage>
</organism>
<protein>
    <recommendedName>
        <fullName evidence="4">Transmembrane protein</fullName>
    </recommendedName>
</protein>
<comment type="caution">
    <text evidence="2">The sequence shown here is derived from an EMBL/GenBank/DDBJ whole genome shotgun (WGS) entry which is preliminary data.</text>
</comment>
<proteinExistence type="predicted"/>
<keyword evidence="1" id="KW-0472">Membrane</keyword>
<accession>A0ABW9AG13</accession>
<keyword evidence="1" id="KW-0812">Transmembrane</keyword>